<dbReference type="GO" id="GO:0009289">
    <property type="term" value="C:pilus"/>
    <property type="evidence" value="ECO:0007669"/>
    <property type="project" value="UniProtKB-SubCell"/>
</dbReference>
<evidence type="ECO:0000256" key="3">
    <source>
        <dbReference type="ARBA" id="ARBA00022729"/>
    </source>
</evidence>
<comment type="subcellular location">
    <subcellularLocation>
        <location evidence="1">Fimbrium</location>
    </subcellularLocation>
</comment>
<dbReference type="InterPro" id="IPR036937">
    <property type="entry name" value="Adhesion_dom_fimbrial_sf"/>
</dbReference>
<comment type="caution">
    <text evidence="8">The sequence shown here is derived from an EMBL/GenBank/DDBJ whole genome shotgun (WGS) entry which is preliminary data.</text>
</comment>
<evidence type="ECO:0000259" key="7">
    <source>
        <dbReference type="Pfam" id="PF22003"/>
    </source>
</evidence>
<dbReference type="Gene3D" id="2.60.40.1090">
    <property type="entry name" value="Fimbrial-type adhesion domain"/>
    <property type="match status" value="1"/>
</dbReference>
<dbReference type="AlphaFoldDB" id="A0A2P8VF23"/>
<evidence type="ECO:0000259" key="6">
    <source>
        <dbReference type="Pfam" id="PF00419"/>
    </source>
</evidence>
<dbReference type="EMBL" id="PYEP01000009">
    <property type="protein sequence ID" value="PSN06140.1"/>
    <property type="molecule type" value="Genomic_DNA"/>
</dbReference>
<accession>A0A2P8VF23</accession>
<dbReference type="PANTHER" id="PTHR33420:SF12">
    <property type="entry name" value="FIMBRIN-LIKE PROTEIN FIMI-RELATED"/>
    <property type="match status" value="1"/>
</dbReference>
<reference evidence="8 9" key="1">
    <citation type="submission" date="2018-03" db="EMBL/GenBank/DDBJ databases">
        <title>Draft genome sequence of the first documented clinical Siccibacter turicensis isolate in Austria.</title>
        <authorList>
            <person name="Lepuschitz S."/>
            <person name="Pekard-Amenitsch S."/>
            <person name="Haunold R."/>
            <person name="Schill S."/>
            <person name="Mach R."/>
            <person name="Allerberger F."/>
            <person name="Ruppitsch W."/>
            <person name="Forsythe S.J."/>
        </authorList>
    </citation>
    <scope>NUCLEOTIDE SEQUENCE [LARGE SCALE GENOMIC DNA]</scope>
    <source>
        <strain evidence="8 9">6100069499-17</strain>
    </source>
</reference>
<feature type="signal peptide" evidence="5">
    <location>
        <begin position="1"/>
        <end position="26"/>
    </location>
</feature>
<evidence type="ECO:0000256" key="1">
    <source>
        <dbReference type="ARBA" id="ARBA00004561"/>
    </source>
</evidence>
<dbReference type="InterPro" id="IPR050263">
    <property type="entry name" value="Bact_Fimbrial_Adh_Pro"/>
</dbReference>
<evidence type="ECO:0000313" key="9">
    <source>
        <dbReference type="Proteomes" id="UP000240212"/>
    </source>
</evidence>
<dbReference type="OrthoDB" id="6565223at2"/>
<dbReference type="InterPro" id="IPR000259">
    <property type="entry name" value="Adhesion_dom_fimbrial"/>
</dbReference>
<feature type="domain" description="Fimbrial-type adhesion" evidence="6">
    <location>
        <begin position="193"/>
        <end position="323"/>
    </location>
</feature>
<dbReference type="RefSeq" id="WP_106878221.1">
    <property type="nucleotide sequence ID" value="NZ_JAXCWX010000009.1"/>
</dbReference>
<dbReference type="Proteomes" id="UP000240212">
    <property type="component" value="Unassembled WGS sequence"/>
</dbReference>
<feature type="domain" description="MrkD-like receptor binding" evidence="7">
    <location>
        <begin position="52"/>
        <end position="167"/>
    </location>
</feature>
<feature type="chain" id="PRO_5015197692" evidence="5">
    <location>
        <begin position="27"/>
        <end position="324"/>
    </location>
</feature>
<keyword evidence="9" id="KW-1185">Reference proteome</keyword>
<evidence type="ECO:0000313" key="8">
    <source>
        <dbReference type="EMBL" id="PSN06140.1"/>
    </source>
</evidence>
<dbReference type="Gene3D" id="2.60.40.3310">
    <property type="match status" value="1"/>
</dbReference>
<dbReference type="Pfam" id="PF22003">
    <property type="entry name" value="MrkDrd"/>
    <property type="match status" value="1"/>
</dbReference>
<gene>
    <name evidence="8" type="ORF">C7G83_18135</name>
</gene>
<organism evidence="8 9">
    <name type="scientific">Siccibacter turicensis</name>
    <dbReference type="NCBI Taxonomy" id="357233"/>
    <lineage>
        <taxon>Bacteria</taxon>
        <taxon>Pseudomonadati</taxon>
        <taxon>Pseudomonadota</taxon>
        <taxon>Gammaproteobacteria</taxon>
        <taxon>Enterobacterales</taxon>
        <taxon>Enterobacteriaceae</taxon>
        <taxon>Siccibacter</taxon>
    </lineage>
</organism>
<sequence>MKICFRFAQAAAFIMIAKCVMTPVYAGDCKIKKTPSTVTVPVSVPLPDNISALPVGSVLYKREATLAQLSGTHDVISSECQTKIKNLLIGKMPAQQSGQDTYATALPGLGIRITLVYDKPGSAHKEWVLPFATPTLNVSNKTIMSDDVKLRLEAVKTGAITQGGVLNFRVPSLVALSDNSFVVNLAMMLIAPKAHCMIQVATPQIELPPVKISELKNNSGNAPRPVNVNLLCMNTSKASINIEGLNDSSHPTVFKNVAPDSPAKNVGIEMLFSGTVMRPGFPIALSLPKQNGYALPLSVRYAKTSNELTGGKVKAQITLRINYL</sequence>
<dbReference type="InterPro" id="IPR054160">
    <property type="entry name" value="MrkD_recept-bd"/>
</dbReference>
<proteinExistence type="inferred from homology"/>
<evidence type="ECO:0000256" key="5">
    <source>
        <dbReference type="SAM" id="SignalP"/>
    </source>
</evidence>
<evidence type="ECO:0000256" key="2">
    <source>
        <dbReference type="ARBA" id="ARBA00006671"/>
    </source>
</evidence>
<evidence type="ECO:0000256" key="4">
    <source>
        <dbReference type="ARBA" id="ARBA00023263"/>
    </source>
</evidence>
<dbReference type="SUPFAM" id="SSF49401">
    <property type="entry name" value="Bacterial adhesins"/>
    <property type="match status" value="1"/>
</dbReference>
<keyword evidence="3 5" id="KW-0732">Signal</keyword>
<dbReference type="GO" id="GO:0043709">
    <property type="term" value="P:cell adhesion involved in single-species biofilm formation"/>
    <property type="evidence" value="ECO:0007669"/>
    <property type="project" value="TreeGrafter"/>
</dbReference>
<dbReference type="PANTHER" id="PTHR33420">
    <property type="entry name" value="FIMBRIAL SUBUNIT ELFA-RELATED"/>
    <property type="match status" value="1"/>
</dbReference>
<name>A0A2P8VF23_9ENTR</name>
<dbReference type="InterPro" id="IPR008966">
    <property type="entry name" value="Adhesion_dom_sf"/>
</dbReference>
<protein>
    <submittedName>
        <fullName evidence="8">Fimbrial protein</fullName>
    </submittedName>
</protein>
<keyword evidence="4" id="KW-0281">Fimbrium</keyword>
<dbReference type="Pfam" id="PF00419">
    <property type="entry name" value="Fimbrial"/>
    <property type="match status" value="1"/>
</dbReference>
<comment type="similarity">
    <text evidence="2">Belongs to the fimbrial protein family.</text>
</comment>